<keyword evidence="2" id="KW-1185">Reference proteome</keyword>
<organism evidence="1 2">
    <name type="scientific">Ideonella alba</name>
    <dbReference type="NCBI Taxonomy" id="2824118"/>
    <lineage>
        <taxon>Bacteria</taxon>
        <taxon>Pseudomonadati</taxon>
        <taxon>Pseudomonadota</taxon>
        <taxon>Betaproteobacteria</taxon>
        <taxon>Burkholderiales</taxon>
        <taxon>Sphaerotilaceae</taxon>
        <taxon>Ideonella</taxon>
    </lineage>
</organism>
<sequence>MTSNIEVDDLLPRGLLQRIPSLGDRVLLDLVCGLQGQEESLTRRANQSRLGRMLDRVAPTTAEQHFDRLALLTQRALCQLVANLSVHQSVTDRALLLTQKTLERAVEVAAAVRDQTDQRLREVDQRLDDMKRCLGIIQNQVHDHEQRLAAVEAFIQCKIDTDGVFLAWRSGRRYEALSWLYQLILIDDDALASSLWDRLLPEQRTALHRHMVESALAELHPRVGTRAFSLIDSTAQSIASMSDRDRRLLAYLIDSISSAGIYAAKLAYPIRSYLSLTIELSLVMEEKAAAQVAHALTREKGIEIPYVFDMEELCSGIFDEGQALRRAVLAA</sequence>
<evidence type="ECO:0000313" key="1">
    <source>
        <dbReference type="EMBL" id="MBQ0933577.1"/>
    </source>
</evidence>
<dbReference type="Proteomes" id="UP000676246">
    <property type="component" value="Unassembled WGS sequence"/>
</dbReference>
<dbReference type="AlphaFoldDB" id="A0A940YBN2"/>
<dbReference type="RefSeq" id="WP_210857241.1">
    <property type="nucleotide sequence ID" value="NZ_JAGQDD010000033.1"/>
</dbReference>
<evidence type="ECO:0000313" key="2">
    <source>
        <dbReference type="Proteomes" id="UP000676246"/>
    </source>
</evidence>
<gene>
    <name evidence="1" type="ORF">KAK03_24155</name>
</gene>
<accession>A0A940YBN2</accession>
<proteinExistence type="predicted"/>
<protein>
    <submittedName>
        <fullName evidence="1">Uncharacterized protein</fullName>
    </submittedName>
</protein>
<name>A0A940YBN2_9BURK</name>
<comment type="caution">
    <text evidence="1">The sequence shown here is derived from an EMBL/GenBank/DDBJ whole genome shotgun (WGS) entry which is preliminary data.</text>
</comment>
<reference evidence="1 2" key="1">
    <citation type="submission" date="2021-04" db="EMBL/GenBank/DDBJ databases">
        <title>The genome sequence of Ideonella sp. 3Y2.</title>
        <authorList>
            <person name="Liu Y."/>
        </authorList>
    </citation>
    <scope>NUCLEOTIDE SEQUENCE [LARGE SCALE GENOMIC DNA]</scope>
    <source>
        <strain evidence="1 2">3Y2</strain>
    </source>
</reference>
<dbReference type="EMBL" id="JAGQDD010000033">
    <property type="protein sequence ID" value="MBQ0933577.1"/>
    <property type="molecule type" value="Genomic_DNA"/>
</dbReference>